<evidence type="ECO:0000256" key="6">
    <source>
        <dbReference type="ARBA" id="ARBA00023136"/>
    </source>
</evidence>
<name>A0A1J1C4N8_CALAY</name>
<evidence type="ECO:0000256" key="2">
    <source>
        <dbReference type="ARBA" id="ARBA00005346"/>
    </source>
</evidence>
<dbReference type="InterPro" id="IPR050586">
    <property type="entry name" value="CPA3_Na-H_Antiporter_D"/>
</dbReference>
<feature type="transmembrane region" description="Helical" evidence="8">
    <location>
        <begin position="868"/>
        <end position="888"/>
    </location>
</feature>
<evidence type="ECO:0000259" key="9">
    <source>
        <dbReference type="Pfam" id="PF00361"/>
    </source>
</evidence>
<dbReference type="PANTHER" id="PTHR42703:SF1">
    <property type="entry name" value="NA(+)_H(+) ANTIPORTER SUBUNIT D1"/>
    <property type="match status" value="1"/>
</dbReference>
<evidence type="ECO:0000256" key="5">
    <source>
        <dbReference type="ARBA" id="ARBA00022989"/>
    </source>
</evidence>
<keyword evidence="3" id="KW-1003">Cell membrane</keyword>
<feature type="transmembrane region" description="Helical" evidence="8">
    <location>
        <begin position="100"/>
        <end position="117"/>
    </location>
</feature>
<dbReference type="GO" id="GO:0005886">
    <property type="term" value="C:plasma membrane"/>
    <property type="evidence" value="ECO:0007669"/>
    <property type="project" value="UniProtKB-SubCell"/>
</dbReference>
<feature type="transmembrane region" description="Helical" evidence="8">
    <location>
        <begin position="462"/>
        <end position="479"/>
    </location>
</feature>
<feature type="transmembrane region" description="Helical" evidence="8">
    <location>
        <begin position="396"/>
        <end position="418"/>
    </location>
</feature>
<feature type="domain" description="NADH:quinone oxidoreductase/Mrp antiporter transmembrane" evidence="9">
    <location>
        <begin position="559"/>
        <end position="841"/>
    </location>
</feature>
<dbReference type="GO" id="GO:0016829">
    <property type="term" value="F:lyase activity"/>
    <property type="evidence" value="ECO:0007669"/>
    <property type="project" value="UniProtKB-KW"/>
</dbReference>
<feature type="transmembrane region" description="Helical" evidence="8">
    <location>
        <begin position="233"/>
        <end position="254"/>
    </location>
</feature>
<evidence type="ECO:0000313" key="10">
    <source>
        <dbReference type="EMBL" id="APF17534.1"/>
    </source>
</evidence>
<feature type="transmembrane region" description="Helical" evidence="8">
    <location>
        <begin position="75"/>
        <end position="93"/>
    </location>
</feature>
<feature type="transmembrane region" description="Helical" evidence="8">
    <location>
        <begin position="754"/>
        <end position="773"/>
    </location>
</feature>
<dbReference type="EMBL" id="CP018099">
    <property type="protein sequence ID" value="APF17534.1"/>
    <property type="molecule type" value="Genomic_DNA"/>
</dbReference>
<keyword evidence="5 8" id="KW-1133">Transmembrane helix</keyword>
<feature type="transmembrane region" description="Helical" evidence="8">
    <location>
        <begin position="693"/>
        <end position="716"/>
    </location>
</feature>
<feature type="transmembrane region" description="Helical" evidence="8">
    <location>
        <begin position="723"/>
        <end position="742"/>
    </location>
</feature>
<feature type="transmembrane region" description="Helical" evidence="8">
    <location>
        <begin position="589"/>
        <end position="610"/>
    </location>
</feature>
<feature type="transmembrane region" description="Helical" evidence="8">
    <location>
        <begin position="260"/>
        <end position="278"/>
    </location>
</feature>
<evidence type="ECO:0000256" key="7">
    <source>
        <dbReference type="RuleBase" id="RU000320"/>
    </source>
</evidence>
<feature type="transmembrane region" description="Helical" evidence="8">
    <location>
        <begin position="486"/>
        <end position="503"/>
    </location>
</feature>
<feature type="transmembrane region" description="Helical" evidence="8">
    <location>
        <begin position="560"/>
        <end position="577"/>
    </location>
</feature>
<comment type="similarity">
    <text evidence="2">Belongs to the CPA3 antiporters (TC 2.A.63) subunit D family.</text>
</comment>
<feature type="transmembrane region" description="Helical" evidence="8">
    <location>
        <begin position="828"/>
        <end position="847"/>
    </location>
</feature>
<sequence>MIAIALGVAFLLPVLERAGKAFINFIFLAALASLVFISGQWLWGLGWQGMEGVQIFTAGVKPPLSINLQMGLKEAVFLSGINFLALIGGIYLLRHLNQIGIRALALFLLVVLGMNGLVMTRDIFNLFVFIEITSIASYALIGMDLNLKALIAGFKYMVAGSIASIFLLLGIILLYRFTGTLNIDDLASMSLAASPVYLIMGGLFVLLLSFIIEMKQFPANGWALDVYQAAHPGIAAIISAGTSGAVFFAFYKIMPLLPVGWIKVTAGLGLATFFFSNWMGLKQTVTTRMLGYSSVGQMGLLLMVLSLSQVFDPALHVFGVIIVALFFNHFLAKAGLYWLAGLVNRDSIEDWRVLSGRPALQFLFGFFVLALLSFPPFAGFWGKWSLIMAMAEHKMFWWIAILLIGSMFEAVYLLRWFGKAFAPNDLAVEWKAGRLEQHAALWTFVVASLVFSYGVASHYLPHNAILFLPLSGAMAFLLLEWLPARVKGTLAILAVLFYAYRILPMLNGLGLYFNIIFLIGGAVLLIAALNRQEKSYGFFPLVLLMLGSLSNLILADTRLQFFFAWELMTAASYLLILRGRKAQGPALAYVLFSLGGAYVMLGAFALAHFVFPLNPALKALGAVNPYSAAIYLLMSVGFLIKIAAVGLHIWAPGVYAEAEDDVTPLISGILSKAGIFGFAALFATMGAPHIASVGLNVILGWIGVLTAFFATLFAVFQEDAKKLLAYSSVGQVGYILLALAAMSHLGWAAALWHTLNHLLFKGLLFLAIAGVIYRTGTRDMYKMGGLIKQMPLSFVSVLIGIIALSGVPPLTGFGGKWLLYEALIEKGWYLQTGLAFFASTIAFLYCYRLIHSIFLGMPKPDQLKVKEAPVWFLIPQFILIMVIMIFSAHPALLLKPISTMIDPLFATTLQWSNLTVYSSLGYWNGTITMIMVGVIFVLLLVYLFIINPRPQKVKPFNIVFAAEKPEMPETTHYAYQFFTPYQRAMAPILKPLVRRFWAAVGEWSHSLAAGLRLMYTGNAQTYALFIFVLGLALYLMMGVK</sequence>
<keyword evidence="10" id="KW-0456">Lyase</keyword>
<feature type="transmembrane region" description="Helical" evidence="8">
    <location>
        <begin position="21"/>
        <end position="43"/>
    </location>
</feature>
<accession>A0A1J1C4N8</accession>
<evidence type="ECO:0000256" key="3">
    <source>
        <dbReference type="ARBA" id="ARBA00022475"/>
    </source>
</evidence>
<organism evidence="10 11">
    <name type="scientific">Caldithrix abyssi DSM 13497</name>
    <dbReference type="NCBI Taxonomy" id="880073"/>
    <lineage>
        <taxon>Bacteria</taxon>
        <taxon>Pseudomonadati</taxon>
        <taxon>Calditrichota</taxon>
        <taxon>Calditrichia</taxon>
        <taxon>Calditrichales</taxon>
        <taxon>Calditrichaceae</taxon>
        <taxon>Caldithrix</taxon>
    </lineage>
</organism>
<gene>
    <name evidence="10" type="ORF">Cabys_783</name>
</gene>
<dbReference type="PANTHER" id="PTHR42703">
    <property type="entry name" value="NADH DEHYDROGENASE"/>
    <property type="match status" value="1"/>
</dbReference>
<dbReference type="AlphaFoldDB" id="A0A1J1C4N8"/>
<feature type="transmembrane region" description="Helical" evidence="8">
    <location>
        <begin position="290"/>
        <end position="311"/>
    </location>
</feature>
<feature type="transmembrane region" description="Helical" evidence="8">
    <location>
        <begin position="630"/>
        <end position="650"/>
    </location>
</feature>
<feature type="transmembrane region" description="Helical" evidence="8">
    <location>
        <begin position="536"/>
        <end position="554"/>
    </location>
</feature>
<feature type="transmembrane region" description="Helical" evidence="8">
    <location>
        <begin position="785"/>
        <end position="808"/>
    </location>
</feature>
<feature type="transmembrane region" description="Helical" evidence="8">
    <location>
        <begin position="509"/>
        <end position="529"/>
    </location>
</feature>
<evidence type="ECO:0000313" key="11">
    <source>
        <dbReference type="Proteomes" id="UP000183868"/>
    </source>
</evidence>
<evidence type="ECO:0000256" key="1">
    <source>
        <dbReference type="ARBA" id="ARBA00004651"/>
    </source>
</evidence>
<keyword evidence="4 7" id="KW-0812">Transmembrane</keyword>
<dbReference type="InterPro" id="IPR001750">
    <property type="entry name" value="ND/Mrp_TM"/>
</dbReference>
<protein>
    <submittedName>
        <fullName evidence="10">Formate hydrogenlyase subunit 3/Multisubunit Na+/H+ antiporter, MnhD subunit</fullName>
    </submittedName>
</protein>
<feature type="transmembrane region" description="Helical" evidence="8">
    <location>
        <begin position="662"/>
        <end position="687"/>
    </location>
</feature>
<feature type="transmembrane region" description="Helical" evidence="8">
    <location>
        <begin position="195"/>
        <end position="212"/>
    </location>
</feature>
<feature type="domain" description="NADH:quinone oxidoreductase/Mrp antiporter transmembrane" evidence="9">
    <location>
        <begin position="122"/>
        <end position="408"/>
    </location>
</feature>
<comment type="subcellular location">
    <subcellularLocation>
        <location evidence="1">Cell membrane</location>
        <topology evidence="1">Multi-pass membrane protein</topology>
    </subcellularLocation>
    <subcellularLocation>
        <location evidence="7">Membrane</location>
        <topology evidence="7">Multi-pass membrane protein</topology>
    </subcellularLocation>
</comment>
<evidence type="ECO:0000256" key="8">
    <source>
        <dbReference type="SAM" id="Phobius"/>
    </source>
</evidence>
<keyword evidence="6 8" id="KW-0472">Membrane</keyword>
<feature type="transmembrane region" description="Helical" evidence="8">
    <location>
        <begin position="1021"/>
        <end position="1039"/>
    </location>
</feature>
<dbReference type="Proteomes" id="UP000183868">
    <property type="component" value="Chromosome"/>
</dbReference>
<feature type="transmembrane region" description="Helical" evidence="8">
    <location>
        <begin position="123"/>
        <end position="141"/>
    </location>
</feature>
<feature type="transmembrane region" description="Helical" evidence="8">
    <location>
        <begin position="439"/>
        <end position="456"/>
    </location>
</feature>
<proteinExistence type="inferred from homology"/>
<reference evidence="10 11" key="1">
    <citation type="submission" date="2016-11" db="EMBL/GenBank/DDBJ databases">
        <title>Genomic analysis of Caldithrix abyssi and proposal of a novel bacterial phylum Caldithrichaeota.</title>
        <authorList>
            <person name="Kublanov I."/>
            <person name="Sigalova O."/>
            <person name="Gavrilov S."/>
            <person name="Lebedinsky A."/>
            <person name="Ivanova N."/>
            <person name="Daum C."/>
            <person name="Reddy T."/>
            <person name="Klenk H.P."/>
            <person name="Goker M."/>
            <person name="Reva O."/>
            <person name="Miroshnichenko M."/>
            <person name="Kyprides N."/>
            <person name="Woyke T."/>
            <person name="Gelfand M."/>
        </authorList>
    </citation>
    <scope>NUCLEOTIDE SEQUENCE [LARGE SCALE GENOMIC DNA]</scope>
    <source>
        <strain evidence="10 11">LF13</strain>
    </source>
</reference>
<dbReference type="Pfam" id="PF00361">
    <property type="entry name" value="Proton_antipo_M"/>
    <property type="match status" value="2"/>
</dbReference>
<feature type="transmembrane region" description="Helical" evidence="8">
    <location>
        <begin position="153"/>
        <end position="175"/>
    </location>
</feature>
<evidence type="ECO:0000256" key="4">
    <source>
        <dbReference type="ARBA" id="ARBA00022692"/>
    </source>
</evidence>
<feature type="transmembrane region" description="Helical" evidence="8">
    <location>
        <begin position="317"/>
        <end position="339"/>
    </location>
</feature>
<feature type="transmembrane region" description="Helical" evidence="8">
    <location>
        <begin position="360"/>
        <end position="384"/>
    </location>
</feature>
<dbReference type="KEGG" id="caby:Cabys_783"/>
<feature type="transmembrane region" description="Helical" evidence="8">
    <location>
        <begin position="922"/>
        <end position="945"/>
    </location>
</feature>